<evidence type="ECO:0000256" key="3">
    <source>
        <dbReference type="ARBA" id="ARBA00023239"/>
    </source>
</evidence>
<keyword evidence="6" id="KW-1185">Reference proteome</keyword>
<dbReference type="PROSITE" id="PS00166">
    <property type="entry name" value="ENOYL_COA_HYDRATASE"/>
    <property type="match status" value="1"/>
</dbReference>
<dbReference type="PANTHER" id="PTHR11941">
    <property type="entry name" value="ENOYL-COA HYDRATASE-RELATED"/>
    <property type="match status" value="1"/>
</dbReference>
<gene>
    <name evidence="5" type="ORF">GBAR_LOCUS11113</name>
</gene>
<dbReference type="InterPro" id="IPR018376">
    <property type="entry name" value="Enoyl-CoA_hyd/isom_CS"/>
</dbReference>
<evidence type="ECO:0000313" key="5">
    <source>
        <dbReference type="EMBL" id="CAI8018332.1"/>
    </source>
</evidence>
<dbReference type="GO" id="GO:0004300">
    <property type="term" value="F:enoyl-CoA hydratase activity"/>
    <property type="evidence" value="ECO:0007669"/>
    <property type="project" value="UniProtKB-EC"/>
</dbReference>
<dbReference type="EMBL" id="CASHTH010001687">
    <property type="protein sequence ID" value="CAI8018332.1"/>
    <property type="molecule type" value="Genomic_DNA"/>
</dbReference>
<dbReference type="SUPFAM" id="SSF52096">
    <property type="entry name" value="ClpP/crotonase"/>
    <property type="match status" value="1"/>
</dbReference>
<dbReference type="Gene3D" id="3.90.226.10">
    <property type="entry name" value="2-enoyl-CoA Hydratase, Chain A, domain 1"/>
    <property type="match status" value="1"/>
</dbReference>
<keyword evidence="3" id="KW-0456">Lyase</keyword>
<proteinExistence type="inferred from homology"/>
<dbReference type="GO" id="GO:0006635">
    <property type="term" value="P:fatty acid beta-oxidation"/>
    <property type="evidence" value="ECO:0007669"/>
    <property type="project" value="TreeGrafter"/>
</dbReference>
<dbReference type="Proteomes" id="UP001174909">
    <property type="component" value="Unassembled WGS sequence"/>
</dbReference>
<dbReference type="PANTHER" id="PTHR11941:SF54">
    <property type="entry name" value="ENOYL-COA HYDRATASE, MITOCHONDRIAL"/>
    <property type="match status" value="1"/>
</dbReference>
<organism evidence="5 6">
    <name type="scientific">Geodia barretti</name>
    <name type="common">Barrett's horny sponge</name>
    <dbReference type="NCBI Taxonomy" id="519541"/>
    <lineage>
        <taxon>Eukaryota</taxon>
        <taxon>Metazoa</taxon>
        <taxon>Porifera</taxon>
        <taxon>Demospongiae</taxon>
        <taxon>Heteroscleromorpha</taxon>
        <taxon>Tetractinellida</taxon>
        <taxon>Astrophorina</taxon>
        <taxon>Geodiidae</taxon>
        <taxon>Geodia</taxon>
    </lineage>
</organism>
<comment type="similarity">
    <text evidence="1 4">Belongs to the enoyl-CoA hydratase/isomerase family.</text>
</comment>
<protein>
    <recommendedName>
        <fullName evidence="2">enoyl-CoA hydratase</fullName>
        <ecNumber evidence="2">4.2.1.17</ecNumber>
    </recommendedName>
</protein>
<dbReference type="InterPro" id="IPR029045">
    <property type="entry name" value="ClpP/crotonase-like_dom_sf"/>
</dbReference>
<evidence type="ECO:0000256" key="2">
    <source>
        <dbReference type="ARBA" id="ARBA00012076"/>
    </source>
</evidence>
<evidence type="ECO:0000313" key="6">
    <source>
        <dbReference type="Proteomes" id="UP001174909"/>
    </source>
</evidence>
<dbReference type="AlphaFoldDB" id="A0AA35RXP9"/>
<dbReference type="EC" id="4.2.1.17" evidence="2"/>
<dbReference type="CDD" id="cd06558">
    <property type="entry name" value="crotonase-like"/>
    <property type="match status" value="1"/>
</dbReference>
<name>A0AA35RXP9_GEOBA</name>
<reference evidence="5" key="1">
    <citation type="submission" date="2023-03" db="EMBL/GenBank/DDBJ databases">
        <authorList>
            <person name="Steffen K."/>
            <person name="Cardenas P."/>
        </authorList>
    </citation>
    <scope>NUCLEOTIDE SEQUENCE</scope>
</reference>
<dbReference type="InterPro" id="IPR001753">
    <property type="entry name" value="Enoyl-CoA_hydra/iso"/>
</dbReference>
<sequence>MGAGGSANRCPLAGDRMEYSNITLSVGDRVATLSLNRPDALNALNPDLLAEFSHAVAAVSDDCSVKAMVVRGEGRGFCAGADLLYFDEVFEDLSLLPDYVEDLNDAFFALEAMPIPTIAVVHGYALAGGMELMMACDMAVVAEDARIGDQHANFGLIPGGGSTQRLPRRVGMPRAMELLTTGRWLSGKEAVEWGLALRSAPPEFLEAELESLLEGLRAKSRVGLNLMKSLARRSQDLPLRDGVALEGANFTHVFATSSHPREGIRAFKEKRHPEF</sequence>
<evidence type="ECO:0000256" key="4">
    <source>
        <dbReference type="RuleBase" id="RU003707"/>
    </source>
</evidence>
<accession>A0AA35RXP9</accession>
<comment type="caution">
    <text evidence="5">The sequence shown here is derived from an EMBL/GenBank/DDBJ whole genome shotgun (WGS) entry which is preliminary data.</text>
</comment>
<dbReference type="Pfam" id="PF00378">
    <property type="entry name" value="ECH_1"/>
    <property type="match status" value="1"/>
</dbReference>
<dbReference type="Gene3D" id="1.10.12.10">
    <property type="entry name" value="Lyase 2-enoyl-coa Hydratase, Chain A, domain 2"/>
    <property type="match status" value="1"/>
</dbReference>
<evidence type="ECO:0000256" key="1">
    <source>
        <dbReference type="ARBA" id="ARBA00005254"/>
    </source>
</evidence>
<dbReference type="InterPro" id="IPR014748">
    <property type="entry name" value="Enoyl-CoA_hydra_C"/>
</dbReference>